<organism evidence="2 3">
    <name type="scientific">Candidatus Amesbacteria bacterium GW2011_GWA2_42_12</name>
    <dbReference type="NCBI Taxonomy" id="1618356"/>
    <lineage>
        <taxon>Bacteria</taxon>
        <taxon>Candidatus Amesiibacteriota</taxon>
    </lineage>
</organism>
<sequence>QPQKGDVRAKTPMQLQLHQQEN</sequence>
<dbReference type="Proteomes" id="UP000034160">
    <property type="component" value="Unassembled WGS sequence"/>
</dbReference>
<evidence type="ECO:0000313" key="2">
    <source>
        <dbReference type="EMBL" id="KKS30547.1"/>
    </source>
</evidence>
<proteinExistence type="predicted"/>
<comment type="caution">
    <text evidence="2">The sequence shown here is derived from an EMBL/GenBank/DDBJ whole genome shotgun (WGS) entry which is preliminary data.</text>
</comment>
<dbReference type="AlphaFoldDB" id="A0A0G0Y1I4"/>
<feature type="region of interest" description="Disordered" evidence="1">
    <location>
        <begin position="1"/>
        <end position="22"/>
    </location>
</feature>
<dbReference type="EMBL" id="LCCN01000035">
    <property type="protein sequence ID" value="KKS30547.1"/>
    <property type="molecule type" value="Genomic_DNA"/>
</dbReference>
<reference evidence="2 3" key="1">
    <citation type="journal article" date="2015" name="Nature">
        <title>rRNA introns, odd ribosomes, and small enigmatic genomes across a large radiation of phyla.</title>
        <authorList>
            <person name="Brown C.T."/>
            <person name="Hug L.A."/>
            <person name="Thomas B.C."/>
            <person name="Sharon I."/>
            <person name="Castelle C.J."/>
            <person name="Singh A."/>
            <person name="Wilkins M.J."/>
            <person name="Williams K.H."/>
            <person name="Banfield J.F."/>
        </authorList>
    </citation>
    <scope>NUCLEOTIDE SEQUENCE [LARGE SCALE GENOMIC DNA]</scope>
</reference>
<dbReference type="STRING" id="1618356.UU93_C0035G0001"/>
<protein>
    <submittedName>
        <fullName evidence="2">Uncharacterized protein</fullName>
    </submittedName>
</protein>
<feature type="compositionally biased region" description="Polar residues" evidence="1">
    <location>
        <begin position="13"/>
        <end position="22"/>
    </location>
</feature>
<evidence type="ECO:0000313" key="3">
    <source>
        <dbReference type="Proteomes" id="UP000034160"/>
    </source>
</evidence>
<evidence type="ECO:0000256" key="1">
    <source>
        <dbReference type="SAM" id="MobiDB-lite"/>
    </source>
</evidence>
<name>A0A0G0Y1I4_9BACT</name>
<accession>A0A0G0Y1I4</accession>
<feature type="non-terminal residue" evidence="2">
    <location>
        <position position="1"/>
    </location>
</feature>
<gene>
    <name evidence="2" type="ORF">UU93_C0035G0001</name>
</gene>